<feature type="transmembrane region" description="Helical" evidence="1">
    <location>
        <begin position="82"/>
        <end position="101"/>
    </location>
</feature>
<dbReference type="Proteomes" id="UP001497457">
    <property type="component" value="Chromosome 12b"/>
</dbReference>
<reference evidence="3" key="1">
    <citation type="submission" date="2024-06" db="EMBL/GenBank/DDBJ databases">
        <authorList>
            <person name="Ryan C."/>
        </authorList>
    </citation>
    <scope>NUCLEOTIDE SEQUENCE [LARGE SCALE GENOMIC DNA]</scope>
</reference>
<evidence type="ECO:0000256" key="1">
    <source>
        <dbReference type="SAM" id="Phobius"/>
    </source>
</evidence>
<keyword evidence="1" id="KW-1133">Transmembrane helix</keyword>
<dbReference type="AlphaFoldDB" id="A0ABC8W9B1"/>
<dbReference type="EMBL" id="OZ075122">
    <property type="protein sequence ID" value="CAL4904818.1"/>
    <property type="molecule type" value="Genomic_DNA"/>
</dbReference>
<accession>A0ABC8W9B1</accession>
<gene>
    <name evidence="2" type="ORF">URODEC1_LOCUS11341</name>
</gene>
<name>A0ABC8W9B1_9POAL</name>
<protein>
    <submittedName>
        <fullName evidence="2">Uncharacterized protein</fullName>
    </submittedName>
</protein>
<proteinExistence type="predicted"/>
<sequence>MATRSLLTRTVLASALRRRPGAGMPAAARHQLLHAIPSEQNGIAIRRFSHDVEYARDLLKRVKKEEKLTRITIKWFTRGVKAVEWTCYLGVPVIAATFVMMGKP</sequence>
<keyword evidence="1" id="KW-0812">Transmembrane</keyword>
<evidence type="ECO:0000313" key="3">
    <source>
        <dbReference type="Proteomes" id="UP001497457"/>
    </source>
</evidence>
<keyword evidence="3" id="KW-1185">Reference proteome</keyword>
<reference evidence="2 3" key="2">
    <citation type="submission" date="2024-10" db="EMBL/GenBank/DDBJ databases">
        <authorList>
            <person name="Ryan C."/>
        </authorList>
    </citation>
    <scope>NUCLEOTIDE SEQUENCE [LARGE SCALE GENOMIC DNA]</scope>
</reference>
<keyword evidence="1" id="KW-0472">Membrane</keyword>
<organism evidence="2 3">
    <name type="scientific">Urochloa decumbens</name>
    <dbReference type="NCBI Taxonomy" id="240449"/>
    <lineage>
        <taxon>Eukaryota</taxon>
        <taxon>Viridiplantae</taxon>
        <taxon>Streptophyta</taxon>
        <taxon>Embryophyta</taxon>
        <taxon>Tracheophyta</taxon>
        <taxon>Spermatophyta</taxon>
        <taxon>Magnoliopsida</taxon>
        <taxon>Liliopsida</taxon>
        <taxon>Poales</taxon>
        <taxon>Poaceae</taxon>
        <taxon>PACMAD clade</taxon>
        <taxon>Panicoideae</taxon>
        <taxon>Panicodae</taxon>
        <taxon>Paniceae</taxon>
        <taxon>Melinidinae</taxon>
        <taxon>Urochloa</taxon>
    </lineage>
</organism>
<evidence type="ECO:0000313" key="2">
    <source>
        <dbReference type="EMBL" id="CAL4904818.1"/>
    </source>
</evidence>